<dbReference type="Proteomes" id="UP000662747">
    <property type="component" value="Chromosome"/>
</dbReference>
<feature type="transmembrane region" description="Helical" evidence="7">
    <location>
        <begin position="173"/>
        <end position="197"/>
    </location>
</feature>
<proteinExistence type="predicted"/>
<protein>
    <submittedName>
        <fullName evidence="9">SLC13 family permease</fullName>
    </submittedName>
</protein>
<evidence type="ECO:0000256" key="5">
    <source>
        <dbReference type="ARBA" id="ARBA00022989"/>
    </source>
</evidence>
<keyword evidence="4" id="KW-0677">Repeat</keyword>
<dbReference type="RefSeq" id="WP_206721286.1">
    <property type="nucleotide sequence ID" value="NZ_CP071090.1"/>
</dbReference>
<feature type="domain" description="RCK C-terminal" evidence="8">
    <location>
        <begin position="205"/>
        <end position="287"/>
    </location>
</feature>
<dbReference type="InterPro" id="IPR004680">
    <property type="entry name" value="Cit_transptr-like_dom"/>
</dbReference>
<evidence type="ECO:0000256" key="1">
    <source>
        <dbReference type="ARBA" id="ARBA00004141"/>
    </source>
</evidence>
<dbReference type="PROSITE" id="PS51202">
    <property type="entry name" value="RCK_C"/>
    <property type="match status" value="2"/>
</dbReference>
<keyword evidence="2" id="KW-0813">Transport</keyword>
<sequence>MSTDTMLVLAIVLATIVLFAFDRIPLEVTSLAVVCLLGLTGVLTPAEAFAGFSNETVIFIFALLAMTEGLASAGVMHRAGIWLSHLGRLGPRGFLLGVMLVVAAFSMVVSNTVTTAAFLPVVMRGAAAVGMNRGRVLMPLAFASMLGGMGFLYGTSTNLVVSARLEDLGLGSIGLVELSPAGVPLALLGVALVVLLAPRVLPARVGLEGDGERSRHFLTEALVPQGSRLVGRKLGWLERRLGLEVVSLAQEGSTRAPGADVLLAPGDRLLLSGRRRDVLRTGQLRGLVTAHDLDLRSARRGPEPVLAEAIVQPTSGLAGARVGDVGFSRRFGVRLLAIHRHPSIHGLAQSQETGSLRNVRMQPGDVLLLTGPRERLHALVDVPALLLIPDLGFLPLPRRSRALLAGLIFIAALGLGSSGVVSLSLAGVAGVLCMVLTGCLDAKLVFRIDWRVVLLIGSMMALGLAMEKSGAGQWLGGLAAGLGEVGGPRLVLLCLMVLTVVLSIPMSNQAAALVMLPVGLSAAMGLGVEPRGFAMGIALAASCSFLTPLEPSCMLVYGPGRYRFSDFLRLGGPLTAVMLAALVLLVPWVWPL</sequence>
<keyword evidence="10" id="KW-1185">Reference proteome</keyword>
<keyword evidence="3 7" id="KW-0812">Transmembrane</keyword>
<dbReference type="InterPro" id="IPR051679">
    <property type="entry name" value="DASS-Related_Transporters"/>
</dbReference>
<evidence type="ECO:0000256" key="3">
    <source>
        <dbReference type="ARBA" id="ARBA00022692"/>
    </source>
</evidence>
<feature type="transmembrane region" description="Helical" evidence="7">
    <location>
        <begin position="30"/>
        <end position="50"/>
    </location>
</feature>
<evidence type="ECO:0000256" key="7">
    <source>
        <dbReference type="SAM" id="Phobius"/>
    </source>
</evidence>
<dbReference type="InterPro" id="IPR006037">
    <property type="entry name" value="RCK_C"/>
</dbReference>
<dbReference type="InterPro" id="IPR036721">
    <property type="entry name" value="RCK_C_sf"/>
</dbReference>
<accession>A0ABX7NU98</accession>
<reference evidence="9 10" key="1">
    <citation type="submission" date="2021-02" db="EMBL/GenBank/DDBJ databases">
        <title>De Novo genome assembly of isolated myxobacteria.</title>
        <authorList>
            <person name="Stevens D.C."/>
        </authorList>
    </citation>
    <scope>NUCLEOTIDE SEQUENCE [LARGE SCALE GENOMIC DNA]</scope>
    <source>
        <strain evidence="10">SCPEA02</strain>
    </source>
</reference>
<feature type="transmembrane region" description="Helical" evidence="7">
    <location>
        <begin position="134"/>
        <end position="153"/>
    </location>
</feature>
<feature type="transmembrane region" description="Helical" evidence="7">
    <location>
        <begin position="96"/>
        <end position="122"/>
    </location>
</feature>
<evidence type="ECO:0000256" key="6">
    <source>
        <dbReference type="ARBA" id="ARBA00023136"/>
    </source>
</evidence>
<comment type="subcellular location">
    <subcellularLocation>
        <location evidence="1">Membrane</location>
        <topology evidence="1">Multi-pass membrane protein</topology>
    </subcellularLocation>
</comment>
<evidence type="ECO:0000259" key="8">
    <source>
        <dbReference type="PROSITE" id="PS51202"/>
    </source>
</evidence>
<feature type="transmembrane region" description="Helical" evidence="7">
    <location>
        <begin position="57"/>
        <end position="76"/>
    </location>
</feature>
<dbReference type="Pfam" id="PF02080">
    <property type="entry name" value="TrkA_C"/>
    <property type="match status" value="2"/>
</dbReference>
<feature type="transmembrane region" description="Helical" evidence="7">
    <location>
        <begin position="511"/>
        <end position="528"/>
    </location>
</feature>
<evidence type="ECO:0000313" key="9">
    <source>
        <dbReference type="EMBL" id="QSQ19703.1"/>
    </source>
</evidence>
<feature type="transmembrane region" description="Helical" evidence="7">
    <location>
        <begin position="403"/>
        <end position="436"/>
    </location>
</feature>
<feature type="transmembrane region" description="Helical" evidence="7">
    <location>
        <begin position="448"/>
        <end position="466"/>
    </location>
</feature>
<dbReference type="PANTHER" id="PTHR43652:SF2">
    <property type="entry name" value="BASIC AMINO ACID ANTIPORTER YFCC-RELATED"/>
    <property type="match status" value="1"/>
</dbReference>
<feature type="transmembrane region" description="Helical" evidence="7">
    <location>
        <begin position="486"/>
        <end position="504"/>
    </location>
</feature>
<gene>
    <name evidence="9" type="ORF">JY651_30895</name>
</gene>
<keyword evidence="6 7" id="KW-0472">Membrane</keyword>
<dbReference type="SUPFAM" id="SSF116726">
    <property type="entry name" value="TrkA C-terminal domain-like"/>
    <property type="match status" value="2"/>
</dbReference>
<feature type="domain" description="RCK C-terminal" evidence="8">
    <location>
        <begin position="293"/>
        <end position="385"/>
    </location>
</feature>
<feature type="transmembrane region" description="Helical" evidence="7">
    <location>
        <begin position="570"/>
        <end position="590"/>
    </location>
</feature>
<dbReference type="PANTHER" id="PTHR43652">
    <property type="entry name" value="BASIC AMINO ACID ANTIPORTER YFCC-RELATED"/>
    <property type="match status" value="1"/>
</dbReference>
<evidence type="ECO:0000256" key="4">
    <source>
        <dbReference type="ARBA" id="ARBA00022737"/>
    </source>
</evidence>
<feature type="transmembrane region" description="Helical" evidence="7">
    <location>
        <begin position="534"/>
        <end position="558"/>
    </location>
</feature>
<name>A0ABX7NU98_9BACT</name>
<organism evidence="9 10">
    <name type="scientific">Pyxidicoccus parkwayensis</name>
    <dbReference type="NCBI Taxonomy" id="2813578"/>
    <lineage>
        <taxon>Bacteria</taxon>
        <taxon>Pseudomonadati</taxon>
        <taxon>Myxococcota</taxon>
        <taxon>Myxococcia</taxon>
        <taxon>Myxococcales</taxon>
        <taxon>Cystobacterineae</taxon>
        <taxon>Myxococcaceae</taxon>
        <taxon>Pyxidicoccus</taxon>
    </lineage>
</organism>
<evidence type="ECO:0000313" key="10">
    <source>
        <dbReference type="Proteomes" id="UP000662747"/>
    </source>
</evidence>
<evidence type="ECO:0000256" key="2">
    <source>
        <dbReference type="ARBA" id="ARBA00022448"/>
    </source>
</evidence>
<dbReference type="EMBL" id="CP071090">
    <property type="protein sequence ID" value="QSQ19703.1"/>
    <property type="molecule type" value="Genomic_DNA"/>
</dbReference>
<dbReference type="Gene3D" id="3.30.70.1450">
    <property type="entry name" value="Regulator of K+ conductance, C-terminal domain"/>
    <property type="match status" value="2"/>
</dbReference>
<dbReference type="Pfam" id="PF03600">
    <property type="entry name" value="CitMHS"/>
    <property type="match status" value="1"/>
</dbReference>
<keyword evidence="5 7" id="KW-1133">Transmembrane helix</keyword>